<evidence type="ECO:0000313" key="1">
    <source>
        <dbReference type="EMBL" id="GLS71204.1"/>
    </source>
</evidence>
<evidence type="ECO:0000313" key="2">
    <source>
        <dbReference type="Proteomes" id="UP001157440"/>
    </source>
</evidence>
<comment type="caution">
    <text evidence="1">The sequence shown here is derived from an EMBL/GenBank/DDBJ whole genome shotgun (WGS) entry which is preliminary data.</text>
</comment>
<dbReference type="EMBL" id="BSPL01000017">
    <property type="protein sequence ID" value="GLS71204.1"/>
    <property type="molecule type" value="Genomic_DNA"/>
</dbReference>
<reference evidence="2" key="1">
    <citation type="journal article" date="2019" name="Int. J. Syst. Evol. Microbiol.">
        <title>The Global Catalogue of Microorganisms (GCM) 10K type strain sequencing project: providing services to taxonomists for standard genome sequencing and annotation.</title>
        <authorList>
            <consortium name="The Broad Institute Genomics Platform"/>
            <consortium name="The Broad Institute Genome Sequencing Center for Infectious Disease"/>
            <person name="Wu L."/>
            <person name="Ma J."/>
        </authorList>
    </citation>
    <scope>NUCLEOTIDE SEQUENCE [LARGE SCALE GENOMIC DNA]</scope>
    <source>
        <strain evidence="2">NBRC 103632</strain>
    </source>
</reference>
<accession>A0AA37TCY9</accession>
<dbReference type="AlphaFoldDB" id="A0AA37TCY9"/>
<protein>
    <submittedName>
        <fullName evidence="1">Uncharacterized protein</fullName>
    </submittedName>
</protein>
<gene>
    <name evidence="1" type="ORF">GCM10007890_32170</name>
</gene>
<keyword evidence="2" id="KW-1185">Reference proteome</keyword>
<dbReference type="Proteomes" id="UP001157440">
    <property type="component" value="Unassembled WGS sequence"/>
</dbReference>
<sequence>MLNVVRIPDEAARMKSSILASLTVLALISTAQARPHRQPAAPAVNAAEAEKVLAPLRQAATECFADTVLSNPKATAEARAGHWYEAVGITGFLCRPEVAAMIKAHDRLYGAKTGERYFKGAYAKHLDQQLAERLQPMLAHKAVASAEPPAEKAAAEDAAAGN</sequence>
<organism evidence="1 2">
    <name type="scientific">Methylobacterium tardum</name>
    <dbReference type="NCBI Taxonomy" id="374432"/>
    <lineage>
        <taxon>Bacteria</taxon>
        <taxon>Pseudomonadati</taxon>
        <taxon>Pseudomonadota</taxon>
        <taxon>Alphaproteobacteria</taxon>
        <taxon>Hyphomicrobiales</taxon>
        <taxon>Methylobacteriaceae</taxon>
        <taxon>Methylobacterium</taxon>
    </lineage>
</organism>
<name>A0AA37TCY9_9HYPH</name>
<proteinExistence type="predicted"/>